<evidence type="ECO:0000313" key="5">
    <source>
        <dbReference type="Proteomes" id="UP000822369"/>
    </source>
</evidence>
<dbReference type="EMBL" id="JAAVVJ010000018">
    <property type="protein sequence ID" value="KAF7201112.1"/>
    <property type="molecule type" value="Genomic_DNA"/>
</dbReference>
<organism evidence="3 5">
    <name type="scientific">Nothobranchius furzeri</name>
    <name type="common">Turquoise killifish</name>
    <dbReference type="NCBI Taxonomy" id="105023"/>
    <lineage>
        <taxon>Eukaryota</taxon>
        <taxon>Metazoa</taxon>
        <taxon>Chordata</taxon>
        <taxon>Craniata</taxon>
        <taxon>Vertebrata</taxon>
        <taxon>Euteleostomi</taxon>
        <taxon>Actinopterygii</taxon>
        <taxon>Neopterygii</taxon>
        <taxon>Teleostei</taxon>
        <taxon>Neoteleostei</taxon>
        <taxon>Acanthomorphata</taxon>
        <taxon>Ovalentaria</taxon>
        <taxon>Atherinomorphae</taxon>
        <taxon>Cyprinodontiformes</taxon>
        <taxon>Nothobranchiidae</taxon>
        <taxon>Nothobranchius</taxon>
    </lineage>
</organism>
<feature type="region of interest" description="Disordered" evidence="2">
    <location>
        <begin position="89"/>
        <end position="119"/>
    </location>
</feature>
<feature type="coiled-coil region" evidence="1">
    <location>
        <begin position="185"/>
        <end position="228"/>
    </location>
</feature>
<dbReference type="AlphaFoldDB" id="A0A9D3B910"/>
<gene>
    <name evidence="3" type="primary">mipol1</name>
    <name evidence="3" type="ORF">G4P62_015091</name>
</gene>
<evidence type="ECO:0000313" key="3">
    <source>
        <dbReference type="EMBL" id="KAF7201112.1"/>
    </source>
</evidence>
<dbReference type="EMBL" id="JAAVVJ010000018">
    <property type="protein sequence ID" value="KAF7201113.1"/>
    <property type="molecule type" value="Genomic_DNA"/>
</dbReference>
<name>A0A9D3B910_NOTFU</name>
<evidence type="ECO:0000256" key="1">
    <source>
        <dbReference type="SAM" id="Coils"/>
    </source>
</evidence>
<feature type="coiled-coil region" evidence="1">
    <location>
        <begin position="430"/>
        <end position="478"/>
    </location>
</feature>
<sequence length="488" mass="55719">MQIVLTTSGLPIIERSSESPEVTDLFTWIPSKELRDSLVDMYRANPSVNVELRQRLPVPYLQDLSAADRIGTSLRPDTHLAQAHQHFQETPVSFSPSPVSHLRSSTPESPLPNRSPVTQLSGDMEADLLLSRAGSPWPESSRDEGVDSRGGSSPILRRHLVTAADSSHQSSSPARLQSFDRDKNISFLLKELDALRELNNKLQEELVQKEKKLQEKEVNEELKEEQREAQRWERPTLMLEEVLAAQKNRDQALMSRLLLANQERDEALLHARQLQQTAQVENICLQDSDVNIYTLLQNVCEADSVLEVQQFGSVLIHHLRLARQRRDDITAQEMKAVMEDRDKSVVECKRMEEDLLQQRDQWASQEELLMLRRERDAALEDKRQLEAELQALQVHHSSQSFAASFQSLLPSNPDSPLECSTSQKTPSLQVQTLLVQLQQVSREKQSIEEKLQRKQEAEQEASEKVRRLERLVEVLRKKVGTGSLRVVI</sequence>
<dbReference type="PANTHER" id="PTHR22089">
    <property type="entry name" value="MIRROR-IMAGE POLYDACTYLY GENE 1 PROTEIN"/>
    <property type="match status" value="1"/>
</dbReference>
<dbReference type="OrthoDB" id="6426880at2759"/>
<dbReference type="Proteomes" id="UP000822369">
    <property type="component" value="Chromosome 18"/>
</dbReference>
<dbReference type="InterPro" id="IPR026175">
    <property type="entry name" value="MIPOL1"/>
</dbReference>
<dbReference type="KEGG" id="nfu:107391836"/>
<dbReference type="PANTHER" id="PTHR22089:SF2">
    <property type="entry name" value="MIRROR-IMAGE POLYDACTYLY GENE 1 PROTEIN"/>
    <property type="match status" value="1"/>
</dbReference>
<protein>
    <submittedName>
        <fullName evidence="3">Transcript variant X1</fullName>
    </submittedName>
    <submittedName>
        <fullName evidence="4">Transcript variant X2</fullName>
    </submittedName>
</protein>
<accession>A0A9D3B910</accession>
<comment type="caution">
    <text evidence="3">The sequence shown here is derived from an EMBL/GenBank/DDBJ whole genome shotgun (WGS) entry which is preliminary data.</text>
</comment>
<reference evidence="3" key="1">
    <citation type="submission" date="2020-03" db="EMBL/GenBank/DDBJ databases">
        <title>Intra-Species Differences in Population Size shape Life History and Genome Evolution.</title>
        <authorList>
            <person name="Willemsen D."/>
            <person name="Cui R."/>
            <person name="Valenzano D.R."/>
        </authorList>
    </citation>
    <scope>NUCLEOTIDE SEQUENCE</scope>
    <source>
        <strain evidence="3">GRZ</strain>
        <tissue evidence="3">Whole</tissue>
    </source>
</reference>
<proteinExistence type="predicted"/>
<dbReference type="CTD" id="145282"/>
<evidence type="ECO:0000256" key="2">
    <source>
        <dbReference type="SAM" id="MobiDB-lite"/>
    </source>
</evidence>
<evidence type="ECO:0000313" key="4">
    <source>
        <dbReference type="EMBL" id="KAF7201113.1"/>
    </source>
</evidence>
<dbReference type="GeneID" id="107391836"/>
<keyword evidence="1" id="KW-0175">Coiled coil</keyword>
<feature type="region of interest" description="Disordered" evidence="2">
    <location>
        <begin position="133"/>
        <end position="153"/>
    </location>
</feature>
<dbReference type="RefSeq" id="XP_015824779.3">
    <property type="nucleotide sequence ID" value="XM_015969293.3"/>
</dbReference>
<feature type="compositionally biased region" description="Polar residues" evidence="2">
    <location>
        <begin position="89"/>
        <end position="108"/>
    </location>
</feature>
<feature type="coiled-coil region" evidence="1">
    <location>
        <begin position="368"/>
        <end position="395"/>
    </location>
</feature>
<dbReference type="RefSeq" id="XP_015824780.3">
    <property type="nucleotide sequence ID" value="XM_015969294.3"/>
</dbReference>